<evidence type="ECO:0000313" key="4">
    <source>
        <dbReference type="Proteomes" id="UP000008141"/>
    </source>
</evidence>
<dbReference type="Gene3D" id="3.80.10.10">
    <property type="entry name" value="Ribonuclease Inhibitor"/>
    <property type="match status" value="1"/>
</dbReference>
<accession>E1ZMK6</accession>
<evidence type="ECO:0008006" key="5">
    <source>
        <dbReference type="Google" id="ProtNLM"/>
    </source>
</evidence>
<dbReference type="SUPFAM" id="SSF52058">
    <property type="entry name" value="L domain-like"/>
    <property type="match status" value="1"/>
</dbReference>
<organism evidence="4">
    <name type="scientific">Chlorella variabilis</name>
    <name type="common">Green alga</name>
    <dbReference type="NCBI Taxonomy" id="554065"/>
    <lineage>
        <taxon>Eukaryota</taxon>
        <taxon>Viridiplantae</taxon>
        <taxon>Chlorophyta</taxon>
        <taxon>core chlorophytes</taxon>
        <taxon>Trebouxiophyceae</taxon>
        <taxon>Chlorellales</taxon>
        <taxon>Chlorellaceae</taxon>
        <taxon>Chlorella clade</taxon>
        <taxon>Chlorella</taxon>
    </lineage>
</organism>
<dbReference type="InParanoid" id="E1ZMK6"/>
<evidence type="ECO:0000313" key="3">
    <source>
        <dbReference type="EMBL" id="EFN53132.1"/>
    </source>
</evidence>
<dbReference type="AlphaFoldDB" id="E1ZMK6"/>
<proteinExistence type="predicted"/>
<dbReference type="EMBL" id="GL433853">
    <property type="protein sequence ID" value="EFN53132.1"/>
    <property type="molecule type" value="Genomic_DNA"/>
</dbReference>
<keyword evidence="4" id="KW-1185">Reference proteome</keyword>
<name>E1ZMK6_CHLVA</name>
<dbReference type="Proteomes" id="UP000008141">
    <property type="component" value="Unassembled WGS sequence"/>
</dbReference>
<dbReference type="STRING" id="554065.E1ZMK6"/>
<evidence type="ECO:0000256" key="2">
    <source>
        <dbReference type="SAM" id="MobiDB-lite"/>
    </source>
</evidence>
<dbReference type="eggNOG" id="ENOG502QSUS">
    <property type="taxonomic scope" value="Eukaryota"/>
</dbReference>
<gene>
    <name evidence="3" type="ORF">CHLNCDRAFT_137502</name>
</gene>
<protein>
    <recommendedName>
        <fullName evidence="5">F-box domain-containing protein</fullName>
    </recommendedName>
</protein>
<dbReference type="GO" id="GO:0005930">
    <property type="term" value="C:axoneme"/>
    <property type="evidence" value="ECO:0007669"/>
    <property type="project" value="UniProtKB-SubCell"/>
</dbReference>
<comment type="subcellular location">
    <subcellularLocation>
        <location evidence="1">Cytoplasm</location>
        <location evidence="1">Cytoskeleton</location>
        <location evidence="1">Cilium axoneme</location>
    </subcellularLocation>
</comment>
<feature type="region of interest" description="Disordered" evidence="2">
    <location>
        <begin position="364"/>
        <end position="385"/>
    </location>
</feature>
<sequence>MVAITRSAARLRAPDFTVRLPDELLELCFPAECRALKSQGRLRLVCRRWRQVVDASPTLCSCLSIGCAYLAKDRPTNLDPEAMVRLAQQRAGVVQSADVVAAHLPGMVDAARQLTALTSLALQATPDFGYEQPDAKSCGAALARQPLGLGALVRLRDLLLCVDDLQPATCGQLSALSGLTHLDVGTVMAQVPPQLWQAAGCMPRLAHLRLVVHVGVHEATCTIDGEAWVCLAACTQLTALTLRHCLTHDWERASDFELLPGIARLESLRCFKLSGSLGSLGDLWQHPTLRHLSLDLRNEDLPMPPGADICMPALQHLKLSSENCRKFKIMNQPVILYALERRQNGAKNVFLTKSDVEGIIRIKQGDQQAPSGRRRRGAGGGAAVQGGTKNYSKKVLQFFQVLKGAGGQDILCRCVKRSGEWRWCPVVPLEELPRVIKEHHERATGFSGVEKLYTHLAYNAPTELAAGADGKRGKVGKQLGRNRIVCRVVEIKRPFGVTMYRLRSGAGVVEGMHQASRLSKAPPSLASELTFSGTAQRGVPVVSLNVAMAAQPGGGKAAVRCGCRGACTRNCSCKKNGARALDLGQTEIRQLPSGPYLGGLKTLLLEGHRMTRLPPSLRDAAQLEVLDLGRLVPGSWYPYERNNKPSPGLALTFDDVAILAGMRSLRLLCGAGGVGPFFNFIFPQLYVSNRCLNQLPQFVPSGWDRGIDAELVLQAAGMKFQVAGMKSQAFVSNFVEEFPTAAAQLQEALHNIGAGPLQSMQRLVEALRTAFAAATHEPVA</sequence>
<dbReference type="OrthoDB" id="2016337at2759"/>
<reference evidence="3 4" key="1">
    <citation type="journal article" date="2010" name="Plant Cell">
        <title>The Chlorella variabilis NC64A genome reveals adaptation to photosymbiosis, coevolution with viruses, and cryptic sex.</title>
        <authorList>
            <person name="Blanc G."/>
            <person name="Duncan G."/>
            <person name="Agarkova I."/>
            <person name="Borodovsky M."/>
            <person name="Gurnon J."/>
            <person name="Kuo A."/>
            <person name="Lindquist E."/>
            <person name="Lucas S."/>
            <person name="Pangilinan J."/>
            <person name="Polle J."/>
            <person name="Salamov A."/>
            <person name="Terry A."/>
            <person name="Yamada T."/>
            <person name="Dunigan D.D."/>
            <person name="Grigoriev I.V."/>
            <person name="Claverie J.M."/>
            <person name="Van Etten J.L."/>
        </authorList>
    </citation>
    <scope>NUCLEOTIDE SEQUENCE [LARGE SCALE GENOMIC DNA]</scope>
    <source>
        <strain evidence="3 4">NC64A</strain>
    </source>
</reference>
<dbReference type="RefSeq" id="XP_005845234.1">
    <property type="nucleotide sequence ID" value="XM_005845172.1"/>
</dbReference>
<dbReference type="InterPro" id="IPR032675">
    <property type="entry name" value="LRR_dom_sf"/>
</dbReference>
<dbReference type="KEGG" id="cvr:CHLNCDRAFT_137502"/>
<evidence type="ECO:0000256" key="1">
    <source>
        <dbReference type="ARBA" id="ARBA00004430"/>
    </source>
</evidence>
<dbReference type="GeneID" id="17352560"/>